<sequence>MEALDTGQRALGRTFHLTFIFRLAALKRFLHFCLATGNSMSTLKELCGGLPLDPLPPNRGRDPRVPHAPVRTPNLSPQEERLALRNALRYFPSSLHSTLASEFAQELRQYGHIYMYRFCPPICMRAYPIDEYPCRTRQAAAIMHMIMNNLDPAVAQFPQELVTYGGNGQVFSNWAQFWLVLHYLSDMSEEQTLVMYSGHPLGLFPSLSSSPRLVITNGMVIPNYSSRGDYEKNFAMGVTMYGQMTAGSYCYIGPQGIVHGTLLTVLNAGRRYLSSGDLAGRVFVTSGLGGMSGAQAKAAVIAGCVGVIAEVDEVPLKKRHEQGWLIEVTSDLEHCIQRIRDSKKSKMALSLGYHGNIVDLWERLVTEYESTGERLVDLGSDQTSLHNPFSGGYYPASLSLQQASQLMATDPTRFRTAVHESLRRQVQAINKLADAGMFFWDYGNAFLLEAQRAGAEVEKTGAGKTEFRYPSYVQDIMGDIFSLGFGPFRWVCTSADPRDLAQTDDIAAAVLEDISASVSERVRQQYNDNISWIRQAGKHSMVVGSQARILYSDQKGRVSIALAINQAIADGRVSAPVVISRDHHDVSGTDSPFRETSNVYDGSAFCADMAVQNFVGDAFRGATWVALHNGGGVGWGEVMNGGFGLVLDGSEEAARRASMMLNWDVSNGVARRCWSGNANAYDTIQRTMEEHSHLRVTMPFPVQDEHVLDRALQG</sequence>
<dbReference type="NCBIfam" id="NF003820">
    <property type="entry name" value="PRK05414.1"/>
    <property type="match status" value="1"/>
</dbReference>
<dbReference type="InterPro" id="IPR035400">
    <property type="entry name" value="Urocanase_N"/>
</dbReference>
<dbReference type="InterPro" id="IPR023637">
    <property type="entry name" value="Urocanase-like"/>
</dbReference>
<dbReference type="Pfam" id="PF17391">
    <property type="entry name" value="Urocanase_N"/>
    <property type="match status" value="1"/>
</dbReference>
<reference evidence="15" key="1">
    <citation type="journal article" date="2023" name="Science">
        <title>Genome structures resolve the early diversification of teleost fishes.</title>
        <authorList>
            <person name="Parey E."/>
            <person name="Louis A."/>
            <person name="Montfort J."/>
            <person name="Bouchez O."/>
            <person name="Roques C."/>
            <person name="Iampietro C."/>
            <person name="Lluch J."/>
            <person name="Castinel A."/>
            <person name="Donnadieu C."/>
            <person name="Desvignes T."/>
            <person name="Floi Bucao C."/>
            <person name="Jouanno E."/>
            <person name="Wen M."/>
            <person name="Mejri S."/>
            <person name="Dirks R."/>
            <person name="Jansen H."/>
            <person name="Henkel C."/>
            <person name="Chen W.J."/>
            <person name="Zahm M."/>
            <person name="Cabau C."/>
            <person name="Klopp C."/>
            <person name="Thompson A.W."/>
            <person name="Robinson-Rechavi M."/>
            <person name="Braasch I."/>
            <person name="Lecointre G."/>
            <person name="Bobe J."/>
            <person name="Postlethwait J.H."/>
            <person name="Berthelot C."/>
            <person name="Roest Crollius H."/>
            <person name="Guiguen Y."/>
        </authorList>
    </citation>
    <scope>NUCLEOTIDE SEQUENCE</scope>
    <source>
        <strain evidence="15">Concon-B</strain>
    </source>
</reference>
<evidence type="ECO:0000259" key="13">
    <source>
        <dbReference type="Pfam" id="PF17391"/>
    </source>
</evidence>
<dbReference type="Pfam" id="PF01175">
    <property type="entry name" value="Urocanase"/>
    <property type="match status" value="1"/>
</dbReference>
<dbReference type="SUPFAM" id="SSF111326">
    <property type="entry name" value="Urocanase"/>
    <property type="match status" value="1"/>
</dbReference>
<name>A0A9Q1DBE3_CONCO</name>
<evidence type="ECO:0000313" key="15">
    <source>
        <dbReference type="EMBL" id="KAJ8265285.1"/>
    </source>
</evidence>
<keyword evidence="6" id="KW-0520">NAD</keyword>
<dbReference type="InterPro" id="IPR038364">
    <property type="entry name" value="Urocanase_central_sf"/>
</dbReference>
<organism evidence="15 16">
    <name type="scientific">Conger conger</name>
    <name type="common">Conger eel</name>
    <name type="synonym">Muraena conger</name>
    <dbReference type="NCBI Taxonomy" id="82655"/>
    <lineage>
        <taxon>Eukaryota</taxon>
        <taxon>Metazoa</taxon>
        <taxon>Chordata</taxon>
        <taxon>Craniata</taxon>
        <taxon>Vertebrata</taxon>
        <taxon>Euteleostomi</taxon>
        <taxon>Actinopterygii</taxon>
        <taxon>Neopterygii</taxon>
        <taxon>Teleostei</taxon>
        <taxon>Anguilliformes</taxon>
        <taxon>Congridae</taxon>
        <taxon>Conger</taxon>
    </lineage>
</organism>
<comment type="similarity">
    <text evidence="3">Belongs to the urocanase family.</text>
</comment>
<evidence type="ECO:0000256" key="5">
    <source>
        <dbReference type="ARBA" id="ARBA00022808"/>
    </source>
</evidence>
<dbReference type="Pfam" id="PF17392">
    <property type="entry name" value="Urocanase_C"/>
    <property type="match status" value="1"/>
</dbReference>
<evidence type="ECO:0000256" key="6">
    <source>
        <dbReference type="ARBA" id="ARBA00023027"/>
    </source>
</evidence>
<dbReference type="InterPro" id="IPR035401">
    <property type="entry name" value="Urocanase_C"/>
</dbReference>
<feature type="region of interest" description="Disordered" evidence="11">
    <location>
        <begin position="55"/>
        <end position="74"/>
    </location>
</feature>
<dbReference type="Proteomes" id="UP001152803">
    <property type="component" value="Unassembled WGS sequence"/>
</dbReference>
<dbReference type="EC" id="4.2.1.49" evidence="4"/>
<dbReference type="NCBIfam" id="TIGR01228">
    <property type="entry name" value="hutU"/>
    <property type="match status" value="1"/>
</dbReference>
<proteinExistence type="inferred from homology"/>
<dbReference type="PIRSF" id="PIRSF001423">
    <property type="entry name" value="Urocanate_hydrat"/>
    <property type="match status" value="1"/>
</dbReference>
<feature type="domain" description="Urocanase Rossmann-like" evidence="12">
    <location>
        <begin position="253"/>
        <end position="476"/>
    </location>
</feature>
<dbReference type="PANTHER" id="PTHR12216">
    <property type="entry name" value="UROCANATE HYDRATASE"/>
    <property type="match status" value="1"/>
</dbReference>
<evidence type="ECO:0000259" key="12">
    <source>
        <dbReference type="Pfam" id="PF01175"/>
    </source>
</evidence>
<evidence type="ECO:0000256" key="10">
    <source>
        <dbReference type="ARBA" id="ARBA00070010"/>
    </source>
</evidence>
<accession>A0A9Q1DBE3</accession>
<evidence type="ECO:0000256" key="9">
    <source>
        <dbReference type="ARBA" id="ARBA00047623"/>
    </source>
</evidence>
<dbReference type="InterPro" id="IPR035085">
    <property type="entry name" value="Urocanase_Rossmann-like"/>
</dbReference>
<dbReference type="FunFam" id="3.40.50.10730:FF:000002">
    <property type="entry name" value="Urocanate hydratase 1"/>
    <property type="match status" value="1"/>
</dbReference>
<comment type="pathway">
    <text evidence="2">Amino-acid degradation; L-histidine degradation into L-glutamate; N-formimidoyl-L-glutamate from L-histidine: step 2/3.</text>
</comment>
<dbReference type="PROSITE" id="PS01233">
    <property type="entry name" value="UROCANASE"/>
    <property type="match status" value="1"/>
</dbReference>
<comment type="caution">
    <text evidence="15">The sequence shown here is derived from an EMBL/GenBank/DDBJ whole genome shotgun (WGS) entry which is preliminary data.</text>
</comment>
<evidence type="ECO:0000313" key="16">
    <source>
        <dbReference type="Proteomes" id="UP001152803"/>
    </source>
</evidence>
<protein>
    <recommendedName>
        <fullName evidence="10">Urocanate hydratase</fullName>
        <ecNumber evidence="4">4.2.1.49</ecNumber>
    </recommendedName>
    <alternativeName>
        <fullName evidence="8">Imidazolonepropionate hydrolase</fullName>
    </alternativeName>
</protein>
<comment type="cofactor">
    <cofactor evidence="1">
        <name>NAD(+)</name>
        <dbReference type="ChEBI" id="CHEBI:57540"/>
    </cofactor>
</comment>
<evidence type="ECO:0000256" key="4">
    <source>
        <dbReference type="ARBA" id="ARBA00011992"/>
    </source>
</evidence>
<evidence type="ECO:0000256" key="7">
    <source>
        <dbReference type="ARBA" id="ARBA00023239"/>
    </source>
</evidence>
<dbReference type="FunFam" id="3.40.1770.10:FF:000003">
    <property type="entry name" value="Urocanate hydratase 1"/>
    <property type="match status" value="1"/>
</dbReference>
<dbReference type="EMBL" id="JAFJMO010000010">
    <property type="protein sequence ID" value="KAJ8265285.1"/>
    <property type="molecule type" value="Genomic_DNA"/>
</dbReference>
<evidence type="ECO:0000256" key="3">
    <source>
        <dbReference type="ARBA" id="ARBA00007578"/>
    </source>
</evidence>
<dbReference type="InterPro" id="IPR023636">
    <property type="entry name" value="Urocanase_CS"/>
</dbReference>
<evidence type="ECO:0000256" key="11">
    <source>
        <dbReference type="SAM" id="MobiDB-lite"/>
    </source>
</evidence>
<dbReference type="Gene3D" id="3.40.1770.10">
    <property type="entry name" value="Urocanase superfamily"/>
    <property type="match status" value="2"/>
</dbReference>
<evidence type="ECO:0000256" key="2">
    <source>
        <dbReference type="ARBA" id="ARBA00004794"/>
    </source>
</evidence>
<evidence type="ECO:0000256" key="1">
    <source>
        <dbReference type="ARBA" id="ARBA00001911"/>
    </source>
</evidence>
<keyword evidence="16" id="KW-1185">Reference proteome</keyword>
<feature type="domain" description="Urocanase N-terminal" evidence="13">
    <location>
        <begin position="124"/>
        <end position="250"/>
    </location>
</feature>
<keyword evidence="5" id="KW-0369">Histidine metabolism</keyword>
<dbReference type="AlphaFoldDB" id="A0A9Q1DBE3"/>
<dbReference type="GO" id="GO:0006548">
    <property type="term" value="P:L-histidine catabolic process"/>
    <property type="evidence" value="ECO:0007669"/>
    <property type="project" value="TreeGrafter"/>
</dbReference>
<evidence type="ECO:0000259" key="14">
    <source>
        <dbReference type="Pfam" id="PF17392"/>
    </source>
</evidence>
<evidence type="ECO:0000256" key="8">
    <source>
        <dbReference type="ARBA" id="ARBA00031640"/>
    </source>
</evidence>
<comment type="catalytic activity">
    <reaction evidence="9">
        <text>4-imidazolone-5-propanoate = trans-urocanate + H2O</text>
        <dbReference type="Rhea" id="RHEA:13101"/>
        <dbReference type="ChEBI" id="CHEBI:15377"/>
        <dbReference type="ChEBI" id="CHEBI:17771"/>
        <dbReference type="ChEBI" id="CHEBI:77893"/>
        <dbReference type="EC" id="4.2.1.49"/>
    </reaction>
</comment>
<dbReference type="InterPro" id="IPR055351">
    <property type="entry name" value="Urocanase"/>
</dbReference>
<feature type="domain" description="Urocanase C-terminal" evidence="14">
    <location>
        <begin position="479"/>
        <end position="685"/>
    </location>
</feature>
<dbReference type="HAMAP" id="MF_00577">
    <property type="entry name" value="HutU"/>
    <property type="match status" value="1"/>
</dbReference>
<gene>
    <name evidence="15" type="ORF">COCON_G00143840</name>
</gene>
<dbReference type="OrthoDB" id="194468at2759"/>
<dbReference type="PANTHER" id="PTHR12216:SF3">
    <property type="entry name" value="UROCANATE HYDRATASE"/>
    <property type="match status" value="1"/>
</dbReference>
<keyword evidence="7" id="KW-0456">Lyase</keyword>
<dbReference type="Gene3D" id="3.40.50.10730">
    <property type="entry name" value="Urocanase like domains"/>
    <property type="match status" value="1"/>
</dbReference>
<dbReference type="FunFam" id="3.40.1770.10:FF:000002">
    <property type="entry name" value="Urocanate hydratase 1"/>
    <property type="match status" value="1"/>
</dbReference>
<dbReference type="GO" id="GO:0016153">
    <property type="term" value="F:urocanate hydratase activity"/>
    <property type="evidence" value="ECO:0007669"/>
    <property type="project" value="UniProtKB-EC"/>
</dbReference>
<dbReference type="InterPro" id="IPR036190">
    <property type="entry name" value="Urocanase_sf"/>
</dbReference>